<dbReference type="Proteomes" id="UP000517523">
    <property type="component" value="Unassembled WGS sequence"/>
</dbReference>
<name>A0A839TND7_9BACL</name>
<dbReference type="RefSeq" id="WP_183580762.1">
    <property type="nucleotide sequence ID" value="NZ_JACHXJ010000001.1"/>
</dbReference>
<evidence type="ECO:0000313" key="2">
    <source>
        <dbReference type="Proteomes" id="UP000517523"/>
    </source>
</evidence>
<proteinExistence type="predicted"/>
<sequence length="74" mass="7249">MGIQEMEKDSSLQVGTDVGGVQAVIASSLSCTLNVQSELGTVSGVSSGSTDFNGGGPVITLSSSVGAISVDESI</sequence>
<gene>
    <name evidence="1" type="ORF">FHS19_001523</name>
</gene>
<accession>A0A839TND7</accession>
<reference evidence="1 2" key="1">
    <citation type="submission" date="2020-08" db="EMBL/GenBank/DDBJ databases">
        <title>Genomic Encyclopedia of Type Strains, Phase III (KMG-III): the genomes of soil and plant-associated and newly described type strains.</title>
        <authorList>
            <person name="Whitman W."/>
        </authorList>
    </citation>
    <scope>NUCLEOTIDE SEQUENCE [LARGE SCALE GENOMIC DNA]</scope>
    <source>
        <strain evidence="1 2">CECT 5831</strain>
    </source>
</reference>
<dbReference type="EMBL" id="JACHXJ010000001">
    <property type="protein sequence ID" value="MBB3126869.1"/>
    <property type="molecule type" value="Genomic_DNA"/>
</dbReference>
<evidence type="ECO:0000313" key="1">
    <source>
        <dbReference type="EMBL" id="MBB3126869.1"/>
    </source>
</evidence>
<comment type="caution">
    <text evidence="1">The sequence shown here is derived from an EMBL/GenBank/DDBJ whole genome shotgun (WGS) entry which is preliminary data.</text>
</comment>
<organism evidence="1 2">
    <name type="scientific">Paenibacillus rhizosphaerae</name>
    <dbReference type="NCBI Taxonomy" id="297318"/>
    <lineage>
        <taxon>Bacteria</taxon>
        <taxon>Bacillati</taxon>
        <taxon>Bacillota</taxon>
        <taxon>Bacilli</taxon>
        <taxon>Bacillales</taxon>
        <taxon>Paenibacillaceae</taxon>
        <taxon>Paenibacillus</taxon>
    </lineage>
</organism>
<dbReference type="AlphaFoldDB" id="A0A839TND7"/>
<protein>
    <submittedName>
        <fullName evidence="1">Uncharacterized protein</fullName>
    </submittedName>
</protein>